<sequence>MKRSIFKKAKRRISFVDYMEDVLADARRIREISPGRQRYSGAQFELALISFTDMEQLKKEMDPDLDVDFTGVTLKMDWFAGFDWLDLSVSYKDEDAIAYFHKHLNNPVFYRAYTLYKEHCRPDCALQHHEANKYGLTTS</sequence>
<evidence type="ECO:0000313" key="1">
    <source>
        <dbReference type="EMBL" id="KTD15997.1"/>
    </source>
</evidence>
<keyword evidence="2" id="KW-1185">Reference proteome</keyword>
<proteinExistence type="predicted"/>
<protein>
    <submittedName>
        <fullName evidence="1">Uncharacterized protein</fullName>
    </submittedName>
</protein>
<evidence type="ECO:0000313" key="2">
    <source>
        <dbReference type="Proteomes" id="UP000054869"/>
    </source>
</evidence>
<dbReference type="PATRIC" id="fig|45067.4.peg.2718"/>
<dbReference type="OrthoDB" id="5648156at2"/>
<comment type="caution">
    <text evidence="1">The sequence shown here is derived from an EMBL/GenBank/DDBJ whole genome shotgun (WGS) entry which is preliminary data.</text>
</comment>
<gene>
    <name evidence="1" type="ORF">Llan_2585</name>
</gene>
<dbReference type="EMBL" id="LNYI01000064">
    <property type="protein sequence ID" value="KTD15997.1"/>
    <property type="molecule type" value="Genomic_DNA"/>
</dbReference>
<dbReference type="Proteomes" id="UP000054869">
    <property type="component" value="Unassembled WGS sequence"/>
</dbReference>
<accession>A0A0W0V7Z9</accession>
<organism evidence="1 2">
    <name type="scientific">Legionella lansingensis</name>
    <dbReference type="NCBI Taxonomy" id="45067"/>
    <lineage>
        <taxon>Bacteria</taxon>
        <taxon>Pseudomonadati</taxon>
        <taxon>Pseudomonadota</taxon>
        <taxon>Gammaproteobacteria</taxon>
        <taxon>Legionellales</taxon>
        <taxon>Legionellaceae</taxon>
        <taxon>Legionella</taxon>
    </lineage>
</organism>
<name>A0A0W0V7Z9_9GAMM</name>
<dbReference type="AlphaFoldDB" id="A0A0W0V7Z9"/>
<dbReference type="RefSeq" id="WP_028372769.1">
    <property type="nucleotide sequence ID" value="NZ_CAAAJD010000018.1"/>
</dbReference>
<reference evidence="1 2" key="1">
    <citation type="submission" date="2015-11" db="EMBL/GenBank/DDBJ databases">
        <title>Genomic analysis of 38 Legionella species identifies large and diverse effector repertoires.</title>
        <authorList>
            <person name="Burstein D."/>
            <person name="Amaro F."/>
            <person name="Zusman T."/>
            <person name="Lifshitz Z."/>
            <person name="Cohen O."/>
            <person name="Gilbert J.A."/>
            <person name="Pupko T."/>
            <person name="Shuman H.A."/>
            <person name="Segal G."/>
        </authorList>
    </citation>
    <scope>NUCLEOTIDE SEQUENCE [LARGE SCALE GENOMIC DNA]</scope>
    <source>
        <strain evidence="1 2">ATCC 49751</strain>
    </source>
</reference>
<dbReference type="eggNOG" id="ENOG5031EEI">
    <property type="taxonomic scope" value="Bacteria"/>
</dbReference>